<dbReference type="EMBL" id="CP048685">
    <property type="protein sequence ID" value="QPJ61469.1"/>
    <property type="molecule type" value="Genomic_DNA"/>
</dbReference>
<organism evidence="2 3">
    <name type="scientific">Candidatus Nitronauta litoralis</name>
    <dbReference type="NCBI Taxonomy" id="2705533"/>
    <lineage>
        <taxon>Bacteria</taxon>
        <taxon>Pseudomonadati</taxon>
        <taxon>Nitrospinota/Tectimicrobiota group</taxon>
        <taxon>Nitrospinota</taxon>
        <taxon>Nitrospinia</taxon>
        <taxon>Nitrospinales</taxon>
        <taxon>Nitrospinaceae</taxon>
        <taxon>Candidatus Nitronauta</taxon>
    </lineage>
</organism>
<dbReference type="Pfam" id="PF12571">
    <property type="entry name" value="Phage_tail_fib"/>
    <property type="match status" value="1"/>
</dbReference>
<reference evidence="2 3" key="1">
    <citation type="submission" date="2020-02" db="EMBL/GenBank/DDBJ databases">
        <title>Genomic and physiological characterization of two novel Nitrospinaceae genera.</title>
        <authorList>
            <person name="Mueller A.J."/>
            <person name="Jung M.-Y."/>
            <person name="Strachan C.R."/>
            <person name="Herbold C.W."/>
            <person name="Kirkegaard R.H."/>
            <person name="Daims H."/>
        </authorList>
    </citation>
    <scope>NUCLEOTIDE SEQUENCE [LARGE SCALE GENOMIC DNA]</scope>
    <source>
        <strain evidence="2">EB</strain>
    </source>
</reference>
<dbReference type="AlphaFoldDB" id="A0A7T0BV08"/>
<dbReference type="KEGG" id="nli:G3M70_06035"/>
<dbReference type="Proteomes" id="UP000594688">
    <property type="component" value="Chromosome"/>
</dbReference>
<evidence type="ECO:0000313" key="3">
    <source>
        <dbReference type="Proteomes" id="UP000594688"/>
    </source>
</evidence>
<evidence type="ECO:0000259" key="1">
    <source>
        <dbReference type="Pfam" id="PF12571"/>
    </source>
</evidence>
<accession>A0A7T0BV08</accession>
<sequence>MIVDSGLQHMADQMAEQNQAAMSHMAVGTGTNVPANTDTTLQTELSRVALTSVTRSDKKVTYVATFGPGVGTGALTEAGVFNAASAGDMLTRIGFAVKNKGANDTMTVTIEHTYQRVS</sequence>
<proteinExistence type="predicted"/>
<dbReference type="InterPro" id="IPR022225">
    <property type="entry name" value="Phage_tail_fibre_N"/>
</dbReference>
<name>A0A7T0BV08_9BACT</name>
<protein>
    <recommendedName>
        <fullName evidence="1">Phage tail fibre protein N-terminal domain-containing protein</fullName>
    </recommendedName>
</protein>
<evidence type="ECO:0000313" key="2">
    <source>
        <dbReference type="EMBL" id="QPJ61469.1"/>
    </source>
</evidence>
<feature type="domain" description="Phage tail fibre protein N-terminal" evidence="1">
    <location>
        <begin position="2"/>
        <end position="83"/>
    </location>
</feature>
<gene>
    <name evidence="2" type="ORF">G3M70_06035</name>
</gene>